<comment type="caution">
    <text evidence="2">The sequence shown here is derived from an EMBL/GenBank/DDBJ whole genome shotgun (WGS) entry which is preliminary data.</text>
</comment>
<dbReference type="InterPro" id="IPR020845">
    <property type="entry name" value="AMP-binding_CS"/>
</dbReference>
<proteinExistence type="predicted"/>
<evidence type="ECO:0000313" key="3">
    <source>
        <dbReference type="Proteomes" id="UP000004471"/>
    </source>
</evidence>
<dbReference type="Pfam" id="PF00501">
    <property type="entry name" value="AMP-binding"/>
    <property type="match status" value="1"/>
</dbReference>
<dbReference type="GO" id="GO:0005737">
    <property type="term" value="C:cytoplasm"/>
    <property type="evidence" value="ECO:0007669"/>
    <property type="project" value="TreeGrafter"/>
</dbReference>
<dbReference type="GO" id="GO:0031177">
    <property type="term" value="F:phosphopantetheine binding"/>
    <property type="evidence" value="ECO:0007669"/>
    <property type="project" value="TreeGrafter"/>
</dbReference>
<dbReference type="SUPFAM" id="SSF56801">
    <property type="entry name" value="Acetyl-CoA synthetase-like"/>
    <property type="match status" value="1"/>
</dbReference>
<gene>
    <name evidence="2" type="ORF">PSYJA_30416</name>
</gene>
<dbReference type="InterPro" id="IPR020459">
    <property type="entry name" value="AMP-binding"/>
</dbReference>
<protein>
    <submittedName>
        <fullName evidence="2">Amino acid adenylation</fullName>
    </submittedName>
</protein>
<organism evidence="2 3">
    <name type="scientific">Pseudomonas syringae pv. japonica str. M301072</name>
    <dbReference type="NCBI Taxonomy" id="629262"/>
    <lineage>
        <taxon>Bacteria</taxon>
        <taxon>Pseudomonadati</taxon>
        <taxon>Pseudomonadota</taxon>
        <taxon>Gammaproteobacteria</taxon>
        <taxon>Pseudomonadales</taxon>
        <taxon>Pseudomonadaceae</taxon>
        <taxon>Pseudomonas</taxon>
        <taxon>Pseudomonas syringae</taxon>
    </lineage>
</organism>
<evidence type="ECO:0000313" key="2">
    <source>
        <dbReference type="EMBL" id="EGH33037.1"/>
    </source>
</evidence>
<dbReference type="EMBL" id="AEAH01001405">
    <property type="protein sequence ID" value="EGH33037.1"/>
    <property type="molecule type" value="Genomic_DNA"/>
</dbReference>
<reference evidence="2 3" key="1">
    <citation type="journal article" date="2011" name="PLoS Pathog.">
        <title>Dynamic evolution of pathogenicity revealed by sequencing and comparative genomics of 19 Pseudomonas syringae isolates.</title>
        <authorList>
            <person name="Baltrus D.A."/>
            <person name="Nishimura M.T."/>
            <person name="Romanchuk A."/>
            <person name="Chang J.H."/>
            <person name="Mukhtar M.S."/>
            <person name="Cherkis K."/>
            <person name="Roach J."/>
            <person name="Grant S.R."/>
            <person name="Jones C.D."/>
            <person name="Dangl J.L."/>
        </authorList>
    </citation>
    <scope>NUCLEOTIDE SEQUENCE [LARGE SCALE GENOMIC DNA]</scope>
    <source>
        <strain evidence="3">M301072PT</strain>
    </source>
</reference>
<evidence type="ECO:0000259" key="1">
    <source>
        <dbReference type="Pfam" id="PF00501"/>
    </source>
</evidence>
<dbReference type="PANTHER" id="PTHR45527:SF1">
    <property type="entry name" value="FATTY ACID SYNTHASE"/>
    <property type="match status" value="1"/>
</dbReference>
<feature type="non-terminal residue" evidence="2">
    <location>
        <position position="313"/>
    </location>
</feature>
<dbReference type="Proteomes" id="UP000004471">
    <property type="component" value="Unassembled WGS sequence"/>
</dbReference>
<accession>F3FS45</accession>
<dbReference type="GO" id="GO:0043041">
    <property type="term" value="P:amino acid activation for nonribosomal peptide biosynthetic process"/>
    <property type="evidence" value="ECO:0007669"/>
    <property type="project" value="TreeGrafter"/>
</dbReference>
<dbReference type="GO" id="GO:0044550">
    <property type="term" value="P:secondary metabolite biosynthetic process"/>
    <property type="evidence" value="ECO:0007669"/>
    <property type="project" value="TreeGrafter"/>
</dbReference>
<name>F3FS45_PSESX</name>
<feature type="domain" description="AMP-dependent synthetase/ligase" evidence="1">
    <location>
        <begin position="2"/>
        <end position="313"/>
    </location>
</feature>
<dbReference type="HOGENOM" id="CLU_000022_2_12_6"/>
<dbReference type="PANTHER" id="PTHR45527">
    <property type="entry name" value="NONRIBOSOMAL PEPTIDE SYNTHETASE"/>
    <property type="match status" value="1"/>
</dbReference>
<dbReference type="InterPro" id="IPR000873">
    <property type="entry name" value="AMP-dep_synth/lig_dom"/>
</dbReference>
<dbReference type="PROSITE" id="PS00455">
    <property type="entry name" value="AMP_BINDING"/>
    <property type="match status" value="1"/>
</dbReference>
<dbReference type="Gene3D" id="2.30.38.10">
    <property type="entry name" value="Luciferase, Domain 3"/>
    <property type="match status" value="1"/>
</dbReference>
<dbReference type="FunFam" id="3.40.50.980:FF:000001">
    <property type="entry name" value="Non-ribosomal peptide synthetase"/>
    <property type="match status" value="1"/>
</dbReference>
<dbReference type="Gene3D" id="3.40.50.980">
    <property type="match status" value="2"/>
</dbReference>
<feature type="non-terminal residue" evidence="2">
    <location>
        <position position="1"/>
    </location>
</feature>
<dbReference type="PRINTS" id="PR00154">
    <property type="entry name" value="AMPBINDING"/>
</dbReference>
<dbReference type="AlphaFoldDB" id="F3FS45"/>
<sequence>EHRLHYGELNHRANALAHHLISLGVGIDDRVAVMARRGLDTLVAMLAVLKAGAGYVPVDPSHPDERIAYLLTDSAPKVVLTQQALMSRVPETAAPVIAFDRPQWPQRLDNPQVAGLNATHLAYVIYTSGSTGQPKGVMVEHRTFGNLIAWHCQTFDLQAGSHTASVAGFGFDAMAWEVWPALCAGATLHLPPAEVSNEQLDALLDWWIAQPLQVAFLPTPVAEYAFSRNLSHPTLRTLLIGGDRLRQFQRDPGFAVINNYGPTEATVVATSGRLLPDGSLDIGTPIANTRVYLLDEHQQLVPLGVTGELYVAG</sequence>